<evidence type="ECO:0000256" key="2">
    <source>
        <dbReference type="ARBA" id="ARBA00022771"/>
    </source>
</evidence>
<accession>A0A438HGA3</accession>
<feature type="domain" description="RING-CH-type" evidence="4">
    <location>
        <begin position="61"/>
        <end position="94"/>
    </location>
</feature>
<evidence type="ECO:0000259" key="4">
    <source>
        <dbReference type="SMART" id="SM00744"/>
    </source>
</evidence>
<keyword evidence="1" id="KW-0479">Metal-binding</keyword>
<evidence type="ECO:0000313" key="5">
    <source>
        <dbReference type="EMBL" id="RVW83505.1"/>
    </source>
</evidence>
<reference evidence="5 6" key="1">
    <citation type="journal article" date="2018" name="PLoS Genet.">
        <title>Population sequencing reveals clonal diversity and ancestral inbreeding in the grapevine cultivar Chardonnay.</title>
        <authorList>
            <person name="Roach M.J."/>
            <person name="Johnson D.L."/>
            <person name="Bohlmann J."/>
            <person name="van Vuuren H.J."/>
            <person name="Jones S.J."/>
            <person name="Pretorius I.S."/>
            <person name="Schmidt S.A."/>
            <person name="Borneman A.R."/>
        </authorList>
    </citation>
    <scope>NUCLEOTIDE SEQUENCE [LARGE SCALE GENOMIC DNA]</scope>
    <source>
        <strain evidence="6">cv. Chardonnay</strain>
        <tissue evidence="5">Leaf</tissue>
    </source>
</reference>
<comment type="caution">
    <text evidence="5">The sequence shown here is derived from an EMBL/GenBank/DDBJ whole genome shotgun (WGS) entry which is preliminary data.</text>
</comment>
<name>A0A438HGA3_VITVI</name>
<dbReference type="Proteomes" id="UP000288805">
    <property type="component" value="Unassembled WGS sequence"/>
</dbReference>
<dbReference type="GO" id="GO:0008270">
    <property type="term" value="F:zinc ion binding"/>
    <property type="evidence" value="ECO:0007669"/>
    <property type="project" value="UniProtKB-KW"/>
</dbReference>
<dbReference type="InterPro" id="IPR013083">
    <property type="entry name" value="Znf_RING/FYVE/PHD"/>
</dbReference>
<evidence type="ECO:0000313" key="6">
    <source>
        <dbReference type="Proteomes" id="UP000288805"/>
    </source>
</evidence>
<dbReference type="Pfam" id="PF12906">
    <property type="entry name" value="RINGv"/>
    <property type="match status" value="1"/>
</dbReference>
<dbReference type="EMBL" id="QGNW01000227">
    <property type="protein sequence ID" value="RVW83505.1"/>
    <property type="molecule type" value="Genomic_DNA"/>
</dbReference>
<proteinExistence type="predicted"/>
<dbReference type="Gene3D" id="3.30.40.10">
    <property type="entry name" value="Zinc/RING finger domain, C3HC4 (zinc finger)"/>
    <property type="match status" value="1"/>
</dbReference>
<evidence type="ECO:0000256" key="3">
    <source>
        <dbReference type="ARBA" id="ARBA00022833"/>
    </source>
</evidence>
<keyword evidence="3" id="KW-0862">Zinc</keyword>
<keyword evidence="2" id="KW-0863">Zinc-finger</keyword>
<dbReference type="PANTHER" id="PTHR23012:SF174">
    <property type="entry name" value="OS01G0121200 PROTEIN"/>
    <property type="match status" value="1"/>
</dbReference>
<dbReference type="PANTHER" id="PTHR23012">
    <property type="entry name" value="RING/FYVE/PHD ZINC FINGER DOMAIN-CONTAINING"/>
    <property type="match status" value="1"/>
</dbReference>
<evidence type="ECO:0000256" key="1">
    <source>
        <dbReference type="ARBA" id="ARBA00022723"/>
    </source>
</evidence>
<dbReference type="SUPFAM" id="SSF57850">
    <property type="entry name" value="RING/U-box"/>
    <property type="match status" value="1"/>
</dbReference>
<organism evidence="5 6">
    <name type="scientific">Vitis vinifera</name>
    <name type="common">Grape</name>
    <dbReference type="NCBI Taxonomy" id="29760"/>
    <lineage>
        <taxon>Eukaryota</taxon>
        <taxon>Viridiplantae</taxon>
        <taxon>Streptophyta</taxon>
        <taxon>Embryophyta</taxon>
        <taxon>Tracheophyta</taxon>
        <taxon>Spermatophyta</taxon>
        <taxon>Magnoliopsida</taxon>
        <taxon>eudicotyledons</taxon>
        <taxon>Gunneridae</taxon>
        <taxon>Pentapetalae</taxon>
        <taxon>rosids</taxon>
        <taxon>Vitales</taxon>
        <taxon>Vitaceae</taxon>
        <taxon>Viteae</taxon>
        <taxon>Vitis</taxon>
    </lineage>
</organism>
<dbReference type="InterPro" id="IPR011016">
    <property type="entry name" value="Znf_RING-CH"/>
</dbReference>
<protein>
    <recommendedName>
        <fullName evidence="4">RING-CH-type domain-containing protein</fullName>
    </recommendedName>
</protein>
<gene>
    <name evidence="5" type="ORF">CK203_064949</name>
</gene>
<dbReference type="SMART" id="SM00744">
    <property type="entry name" value="RINGv"/>
    <property type="match status" value="1"/>
</dbReference>
<sequence>MGDHFVLLVDRLLTESTLEAAIESKNQWQHTTPCGSEDMMTNFSAHRMDVDIGPSQRILVQCRICHDEDEDSNMEVPCSCAGSLKVSHNLMFCTFGDFSGGLNVMDGSWLVCCRVFSTLREMPDLDALVDPPLTVMLVLKLWKEKESRRTKEDTPDSLALALS</sequence>
<dbReference type="InterPro" id="IPR033275">
    <property type="entry name" value="MARCH-like"/>
</dbReference>
<dbReference type="AlphaFoldDB" id="A0A438HGA3"/>